<evidence type="ECO:0000313" key="1">
    <source>
        <dbReference type="EMBL" id="KIM59359.1"/>
    </source>
</evidence>
<proteinExistence type="predicted"/>
<dbReference type="AlphaFoldDB" id="A0A0C3DT26"/>
<dbReference type="Pfam" id="PF18759">
    <property type="entry name" value="Plavaka"/>
    <property type="match status" value="1"/>
</dbReference>
<evidence type="ECO:0000313" key="2">
    <source>
        <dbReference type="Proteomes" id="UP000053989"/>
    </source>
</evidence>
<dbReference type="Proteomes" id="UP000053989">
    <property type="component" value="Unassembled WGS sequence"/>
</dbReference>
<gene>
    <name evidence="1" type="ORF">SCLCIDRAFT_27327</name>
</gene>
<dbReference type="InParanoid" id="A0A0C3DT26"/>
<dbReference type="EMBL" id="KN822074">
    <property type="protein sequence ID" value="KIM59359.1"/>
    <property type="molecule type" value="Genomic_DNA"/>
</dbReference>
<dbReference type="HOGENOM" id="CLU_006344_2_3_1"/>
<dbReference type="OrthoDB" id="2688393at2759"/>
<reference evidence="1 2" key="1">
    <citation type="submission" date="2014-04" db="EMBL/GenBank/DDBJ databases">
        <authorList>
            <consortium name="DOE Joint Genome Institute"/>
            <person name="Kuo A."/>
            <person name="Kohler A."/>
            <person name="Nagy L.G."/>
            <person name="Floudas D."/>
            <person name="Copeland A."/>
            <person name="Barry K.W."/>
            <person name="Cichocki N."/>
            <person name="Veneault-Fourrey C."/>
            <person name="LaButti K."/>
            <person name="Lindquist E.A."/>
            <person name="Lipzen A."/>
            <person name="Lundell T."/>
            <person name="Morin E."/>
            <person name="Murat C."/>
            <person name="Sun H."/>
            <person name="Tunlid A."/>
            <person name="Henrissat B."/>
            <person name="Grigoriev I.V."/>
            <person name="Hibbett D.S."/>
            <person name="Martin F."/>
            <person name="Nordberg H.P."/>
            <person name="Cantor M.N."/>
            <person name="Hua S.X."/>
        </authorList>
    </citation>
    <scope>NUCLEOTIDE SEQUENCE [LARGE SCALE GENOMIC DNA]</scope>
    <source>
        <strain evidence="1 2">Foug A</strain>
    </source>
</reference>
<keyword evidence="2" id="KW-1185">Reference proteome</keyword>
<accession>A0A0C3DT26</accession>
<reference evidence="2" key="2">
    <citation type="submission" date="2015-01" db="EMBL/GenBank/DDBJ databases">
        <title>Evolutionary Origins and Diversification of the Mycorrhizal Mutualists.</title>
        <authorList>
            <consortium name="DOE Joint Genome Institute"/>
            <consortium name="Mycorrhizal Genomics Consortium"/>
            <person name="Kohler A."/>
            <person name="Kuo A."/>
            <person name="Nagy L.G."/>
            <person name="Floudas D."/>
            <person name="Copeland A."/>
            <person name="Barry K.W."/>
            <person name="Cichocki N."/>
            <person name="Veneault-Fourrey C."/>
            <person name="LaButti K."/>
            <person name="Lindquist E.A."/>
            <person name="Lipzen A."/>
            <person name="Lundell T."/>
            <person name="Morin E."/>
            <person name="Murat C."/>
            <person name="Riley R."/>
            <person name="Ohm R."/>
            <person name="Sun H."/>
            <person name="Tunlid A."/>
            <person name="Henrissat B."/>
            <person name="Grigoriev I.V."/>
            <person name="Hibbett D.S."/>
            <person name="Martin F."/>
        </authorList>
    </citation>
    <scope>NUCLEOTIDE SEQUENCE [LARGE SCALE GENOMIC DNA]</scope>
    <source>
        <strain evidence="2">Foug A</strain>
    </source>
</reference>
<organism evidence="1 2">
    <name type="scientific">Scleroderma citrinum Foug A</name>
    <dbReference type="NCBI Taxonomy" id="1036808"/>
    <lineage>
        <taxon>Eukaryota</taxon>
        <taxon>Fungi</taxon>
        <taxon>Dikarya</taxon>
        <taxon>Basidiomycota</taxon>
        <taxon>Agaricomycotina</taxon>
        <taxon>Agaricomycetes</taxon>
        <taxon>Agaricomycetidae</taxon>
        <taxon>Boletales</taxon>
        <taxon>Sclerodermatineae</taxon>
        <taxon>Sclerodermataceae</taxon>
        <taxon>Scleroderma</taxon>
    </lineage>
</organism>
<name>A0A0C3DT26_9AGAM</name>
<protein>
    <submittedName>
        <fullName evidence="1">Uncharacterized protein</fullName>
    </submittedName>
</protein>
<dbReference type="InterPro" id="IPR041078">
    <property type="entry name" value="Plavaka"/>
</dbReference>
<sequence length="368" mass="41276">MDCPSCHSQFPTLDSLTHHFNTQGAQCISALEDGFRIPTPPAFVHGAGETNVQGEFCKYSGYRFGKAGTLMDQLKADKHERHQEHQFYYLFSNEGEWDLVQFLVTLTKAQVSRFLKSRWFTTRAKPSFRTTEQLFGWLANLPTGPQWQATPINLNGYEPVQDVRLIWQDGLDVVKDLFSNLIFANYMTYDPHKVMCGTDHEYSEFFTGTRVFKIQAQLPVGSTIIPIIRTLDKMPVTCHTGGLEMHPLFLTIGNIQSDIRMQATSHAWHCIAFIPSPEFKVNCAFKSLLSARVFHWSLDNVSANLKAAALDGFNLTDPSGYQCNCYTPLGSYIADLPEQQLVSGVSRNASPVTLTEIAQFGDSTPATP</sequence>